<feature type="region of interest" description="Disordered" evidence="6">
    <location>
        <begin position="474"/>
        <end position="501"/>
    </location>
</feature>
<dbReference type="KEGG" id="pgu:PGUG_04007"/>
<dbReference type="EMBL" id="CH408159">
    <property type="protein sequence ID" value="EDK39909.2"/>
    <property type="molecule type" value="Genomic_DNA"/>
</dbReference>
<dbReference type="OrthoDB" id="5585746at2759"/>
<dbReference type="InParanoid" id="A5DL56"/>
<evidence type="ECO:0000256" key="4">
    <source>
        <dbReference type="ARBA" id="ARBA00023136"/>
    </source>
</evidence>
<dbReference type="RefSeq" id="XP_001483278.2">
    <property type="nucleotide sequence ID" value="XM_001483228.1"/>
</dbReference>
<feature type="transmembrane region" description="Helical" evidence="7">
    <location>
        <begin position="545"/>
        <end position="565"/>
    </location>
</feature>
<dbReference type="PANTHER" id="PTHR20855:SF97">
    <property type="entry name" value="ADIPOR-LIKE RECEPTOR IZH3-RELATED"/>
    <property type="match status" value="1"/>
</dbReference>
<keyword evidence="5" id="KW-0862">Zinc</keyword>
<evidence type="ECO:0000256" key="5">
    <source>
        <dbReference type="PIRSR" id="PIRSR604254-1"/>
    </source>
</evidence>
<evidence type="ECO:0000256" key="1">
    <source>
        <dbReference type="ARBA" id="ARBA00004141"/>
    </source>
</evidence>
<feature type="transmembrane region" description="Helical" evidence="7">
    <location>
        <begin position="418"/>
        <end position="436"/>
    </location>
</feature>
<keyword evidence="5" id="KW-0479">Metal-binding</keyword>
<dbReference type="AlphaFoldDB" id="A5DL56"/>
<organism evidence="8 9">
    <name type="scientific">Meyerozyma guilliermondii (strain ATCC 6260 / CBS 566 / DSM 6381 / JCM 1539 / NBRC 10279 / NRRL Y-324)</name>
    <name type="common">Yeast</name>
    <name type="synonym">Candida guilliermondii</name>
    <dbReference type="NCBI Taxonomy" id="294746"/>
    <lineage>
        <taxon>Eukaryota</taxon>
        <taxon>Fungi</taxon>
        <taxon>Dikarya</taxon>
        <taxon>Ascomycota</taxon>
        <taxon>Saccharomycotina</taxon>
        <taxon>Pichiomycetes</taxon>
        <taxon>Debaryomycetaceae</taxon>
        <taxon>Meyerozyma</taxon>
    </lineage>
</organism>
<feature type="transmembrane region" description="Helical" evidence="7">
    <location>
        <begin position="385"/>
        <end position="406"/>
    </location>
</feature>
<dbReference type="STRING" id="294746.A5DL56"/>
<feature type="binding site" evidence="5">
    <location>
        <position position="307"/>
    </location>
    <ligand>
        <name>Zn(2+)</name>
        <dbReference type="ChEBI" id="CHEBI:29105"/>
    </ligand>
</feature>
<evidence type="ECO:0000256" key="3">
    <source>
        <dbReference type="ARBA" id="ARBA00022989"/>
    </source>
</evidence>
<dbReference type="GeneID" id="5125484"/>
<dbReference type="Proteomes" id="UP000001997">
    <property type="component" value="Unassembled WGS sequence"/>
</dbReference>
<dbReference type="PANTHER" id="PTHR20855">
    <property type="entry name" value="ADIPOR/PROGESTIN RECEPTOR-RELATED"/>
    <property type="match status" value="1"/>
</dbReference>
<dbReference type="OMA" id="WRYDVII"/>
<feature type="transmembrane region" description="Helical" evidence="7">
    <location>
        <begin position="254"/>
        <end position="275"/>
    </location>
</feature>
<dbReference type="GO" id="GO:0016020">
    <property type="term" value="C:membrane"/>
    <property type="evidence" value="ECO:0007669"/>
    <property type="project" value="UniProtKB-SubCell"/>
</dbReference>
<evidence type="ECO:0000256" key="2">
    <source>
        <dbReference type="ARBA" id="ARBA00022692"/>
    </source>
</evidence>
<dbReference type="Pfam" id="PF03006">
    <property type="entry name" value="HlyIII"/>
    <property type="match status" value="1"/>
</dbReference>
<keyword evidence="3 7" id="KW-1133">Transmembrane helix</keyword>
<evidence type="ECO:0008006" key="10">
    <source>
        <dbReference type="Google" id="ProtNLM"/>
    </source>
</evidence>
<dbReference type="InterPro" id="IPR004254">
    <property type="entry name" value="AdipoR/HlyIII-related"/>
</dbReference>
<keyword evidence="4 7" id="KW-0472">Membrane</keyword>
<evidence type="ECO:0000256" key="6">
    <source>
        <dbReference type="SAM" id="MobiDB-lite"/>
    </source>
</evidence>
<proteinExistence type="predicted"/>
<feature type="transmembrane region" description="Helical" evidence="7">
    <location>
        <begin position="326"/>
        <end position="347"/>
    </location>
</feature>
<feature type="transmembrane region" description="Helical" evidence="7">
    <location>
        <begin position="287"/>
        <end position="306"/>
    </location>
</feature>
<evidence type="ECO:0000313" key="8">
    <source>
        <dbReference type="EMBL" id="EDK39909.2"/>
    </source>
</evidence>
<keyword evidence="2 7" id="KW-0812">Transmembrane</keyword>
<dbReference type="GO" id="GO:0006882">
    <property type="term" value="P:intracellular zinc ion homeostasis"/>
    <property type="evidence" value="ECO:0007669"/>
    <property type="project" value="TreeGrafter"/>
</dbReference>
<feature type="region of interest" description="Disordered" evidence="6">
    <location>
        <begin position="1"/>
        <end position="27"/>
    </location>
</feature>
<accession>A5DL56</accession>
<name>A5DL56_PICGU</name>
<dbReference type="GO" id="GO:0046872">
    <property type="term" value="F:metal ion binding"/>
    <property type="evidence" value="ECO:0007669"/>
    <property type="project" value="UniProtKB-KW"/>
</dbReference>
<dbReference type="FunCoup" id="A5DL56">
    <property type="interactions" value="29"/>
</dbReference>
<dbReference type="HOGENOM" id="CLU_025943_0_1_1"/>
<dbReference type="VEuPathDB" id="FungiDB:PGUG_04007"/>
<evidence type="ECO:0000313" key="9">
    <source>
        <dbReference type="Proteomes" id="UP000001997"/>
    </source>
</evidence>
<keyword evidence="9" id="KW-1185">Reference proteome</keyword>
<comment type="subcellular location">
    <subcellularLocation>
        <location evidence="1">Membrane</location>
        <topology evidence="1">Multi-pass membrane protein</topology>
    </subcellularLocation>
</comment>
<sequence>MSETYTLRNRRSDGVSSSQERQEVAKPTEEVLVEKLDRFLSSIESRLDTFEQYFRLRASDDDNYEFPEKSSTSRRNSSASLNSLRSFTLPNLSTVHQRLSLIKASVLKSSITNLEHLYNTLDDQYTYLFSSPASEPGSPATETTQLSQSKEILSRKIITTIQYFDEKLSQVDNLIQEKTPQATTDYHAPSFQHFRFYNFNKALQKAEKEYLHYYDIPLSWRENRYIIYGYRFSLSHKTMLKSVFQFNHNESMNIWTHLIGALIVIFLGAVHLPSTELFQINSYRDNVVVYMFLAAAFGCLACSTIWHTYSCFAKLPVRSSCASVDYTGITILISASVISSEYCSLYHFPKLQKIVMTFTILCGLGGLTLNWSSYFDRPECRPLRIGFFVGLAFVGLTTFVAMCFNEGVMVSLKFFSPLVLKSCTAYLAGVVFYGGLIPERWRYDVIINEDGPCHHNHTARDVLTDNIEHSGEEEFQQLETELHEQEDSTNDESNDNLGIKEDPTQSKEYREIIDKHFPDEPTKTVYHKDFWSLYWVDYFFSSHSIWHIFVLLGILGHYFSLLGMFETLHS</sequence>
<gene>
    <name evidence="8" type="ORF">PGUG_04007</name>
</gene>
<dbReference type="eggNOG" id="KOG0748">
    <property type="taxonomic scope" value="Eukaryota"/>
</dbReference>
<dbReference type="GO" id="GO:0038023">
    <property type="term" value="F:signaling receptor activity"/>
    <property type="evidence" value="ECO:0007669"/>
    <property type="project" value="TreeGrafter"/>
</dbReference>
<evidence type="ECO:0000256" key="7">
    <source>
        <dbReference type="SAM" id="Phobius"/>
    </source>
</evidence>
<feature type="transmembrane region" description="Helical" evidence="7">
    <location>
        <begin position="354"/>
        <end position="373"/>
    </location>
</feature>
<protein>
    <recommendedName>
        <fullName evidence="10">ADIPOR-like receptor IZH3</fullName>
    </recommendedName>
</protein>
<reference evidence="8 9" key="1">
    <citation type="journal article" date="2009" name="Nature">
        <title>Evolution of pathogenicity and sexual reproduction in eight Candida genomes.</title>
        <authorList>
            <person name="Butler G."/>
            <person name="Rasmussen M.D."/>
            <person name="Lin M.F."/>
            <person name="Santos M.A."/>
            <person name="Sakthikumar S."/>
            <person name="Munro C.A."/>
            <person name="Rheinbay E."/>
            <person name="Grabherr M."/>
            <person name="Forche A."/>
            <person name="Reedy J.L."/>
            <person name="Agrafioti I."/>
            <person name="Arnaud M.B."/>
            <person name="Bates S."/>
            <person name="Brown A.J."/>
            <person name="Brunke S."/>
            <person name="Costanzo M.C."/>
            <person name="Fitzpatrick D.A."/>
            <person name="de Groot P.W."/>
            <person name="Harris D."/>
            <person name="Hoyer L.L."/>
            <person name="Hube B."/>
            <person name="Klis F.M."/>
            <person name="Kodira C."/>
            <person name="Lennard N."/>
            <person name="Logue M.E."/>
            <person name="Martin R."/>
            <person name="Neiman A.M."/>
            <person name="Nikolaou E."/>
            <person name="Quail M.A."/>
            <person name="Quinn J."/>
            <person name="Santos M.C."/>
            <person name="Schmitzberger F.F."/>
            <person name="Sherlock G."/>
            <person name="Shah P."/>
            <person name="Silverstein K.A."/>
            <person name="Skrzypek M.S."/>
            <person name="Soll D."/>
            <person name="Staggs R."/>
            <person name="Stansfield I."/>
            <person name="Stumpf M.P."/>
            <person name="Sudbery P.E."/>
            <person name="Srikantha T."/>
            <person name="Zeng Q."/>
            <person name="Berman J."/>
            <person name="Berriman M."/>
            <person name="Heitman J."/>
            <person name="Gow N.A."/>
            <person name="Lorenz M.C."/>
            <person name="Birren B.W."/>
            <person name="Kellis M."/>
            <person name="Cuomo C.A."/>
        </authorList>
    </citation>
    <scope>NUCLEOTIDE SEQUENCE [LARGE SCALE GENOMIC DNA]</scope>
    <source>
        <strain evidence="9">ATCC 6260 / CBS 566 / DSM 6381 / JCM 1539 / NBRC 10279 / NRRL Y-324</strain>
    </source>
</reference>